<dbReference type="PANTHER" id="PTHR35372:SF2">
    <property type="entry name" value="SF3 HELICASE DOMAIN-CONTAINING PROTEIN"/>
    <property type="match status" value="1"/>
</dbReference>
<evidence type="ECO:0000256" key="4">
    <source>
        <dbReference type="ARBA" id="ARBA00022840"/>
    </source>
</evidence>
<dbReference type="InterPro" id="IPR045455">
    <property type="entry name" value="NrS-1_pol-like_helicase"/>
</dbReference>
<dbReference type="InterPro" id="IPR051620">
    <property type="entry name" value="ORF904-like_C"/>
</dbReference>
<dbReference type="NCBIfam" id="TIGR01613">
    <property type="entry name" value="primase_Cterm"/>
    <property type="match status" value="1"/>
</dbReference>
<organism evidence="6 7">
    <name type="scientific">Ligilactobacillus salivarius</name>
    <dbReference type="NCBI Taxonomy" id="1624"/>
    <lineage>
        <taxon>Bacteria</taxon>
        <taxon>Bacillati</taxon>
        <taxon>Bacillota</taxon>
        <taxon>Bacilli</taxon>
        <taxon>Lactobacillales</taxon>
        <taxon>Lactobacillaceae</taxon>
        <taxon>Ligilactobacillus</taxon>
    </lineage>
</organism>
<dbReference type="SMART" id="SM00885">
    <property type="entry name" value="D5_N"/>
    <property type="match status" value="1"/>
</dbReference>
<dbReference type="Pfam" id="PF19263">
    <property type="entry name" value="DUF5906"/>
    <property type="match status" value="1"/>
</dbReference>
<gene>
    <name evidence="6" type="ORF">BHF65_07200</name>
</gene>
<dbReference type="SUPFAM" id="SSF52540">
    <property type="entry name" value="P-loop containing nucleoside triphosphate hydrolases"/>
    <property type="match status" value="1"/>
</dbReference>
<dbReference type="RefSeq" id="WP_069469360.1">
    <property type="nucleotide sequence ID" value="NZ_CP017107.1"/>
</dbReference>
<dbReference type="InterPro" id="IPR027417">
    <property type="entry name" value="P-loop_NTPase"/>
</dbReference>
<dbReference type="Pfam" id="PF03288">
    <property type="entry name" value="Pox_D5"/>
    <property type="match status" value="1"/>
</dbReference>
<dbReference type="PROSITE" id="PS51206">
    <property type="entry name" value="SF3_HELICASE_1"/>
    <property type="match status" value="1"/>
</dbReference>
<keyword evidence="4" id="KW-0067">ATP-binding</keyword>
<evidence type="ECO:0000313" key="6">
    <source>
        <dbReference type="EMBL" id="AOO74010.1"/>
    </source>
</evidence>
<dbReference type="Proteomes" id="UP000094723">
    <property type="component" value="Chromosome"/>
</dbReference>
<evidence type="ECO:0000313" key="7">
    <source>
        <dbReference type="Proteomes" id="UP000094723"/>
    </source>
</evidence>
<evidence type="ECO:0000259" key="5">
    <source>
        <dbReference type="PROSITE" id="PS51206"/>
    </source>
</evidence>
<evidence type="ECO:0000256" key="3">
    <source>
        <dbReference type="ARBA" id="ARBA00022806"/>
    </source>
</evidence>
<dbReference type="GO" id="GO:0016787">
    <property type="term" value="F:hydrolase activity"/>
    <property type="evidence" value="ECO:0007669"/>
    <property type="project" value="UniProtKB-KW"/>
</dbReference>
<dbReference type="InterPro" id="IPR006500">
    <property type="entry name" value="Helicase_put_C_phage/plasmid"/>
</dbReference>
<dbReference type="AlphaFoldDB" id="A0A1D7TSS7"/>
<dbReference type="GO" id="GO:0004386">
    <property type="term" value="F:helicase activity"/>
    <property type="evidence" value="ECO:0007669"/>
    <property type="project" value="UniProtKB-KW"/>
</dbReference>
<feature type="domain" description="SF3 helicase" evidence="5">
    <location>
        <begin position="355"/>
        <end position="511"/>
    </location>
</feature>
<proteinExistence type="predicted"/>
<keyword evidence="1" id="KW-0547">Nucleotide-binding</keyword>
<accession>A0A1D7TSS7</accession>
<keyword evidence="3" id="KW-0347">Helicase</keyword>
<evidence type="ECO:0000256" key="2">
    <source>
        <dbReference type="ARBA" id="ARBA00022801"/>
    </source>
</evidence>
<dbReference type="Gene3D" id="3.40.50.300">
    <property type="entry name" value="P-loop containing nucleotide triphosphate hydrolases"/>
    <property type="match status" value="1"/>
</dbReference>
<dbReference type="Pfam" id="PF08706">
    <property type="entry name" value="D5_N"/>
    <property type="match status" value="1"/>
</dbReference>
<dbReference type="InterPro" id="IPR004968">
    <property type="entry name" value="DNA_primase/NTPase_C"/>
</dbReference>
<dbReference type="PANTHER" id="PTHR35372">
    <property type="entry name" value="ATP BINDING PROTEIN-RELATED"/>
    <property type="match status" value="1"/>
</dbReference>
<dbReference type="GO" id="GO:0005524">
    <property type="term" value="F:ATP binding"/>
    <property type="evidence" value="ECO:0007669"/>
    <property type="project" value="UniProtKB-KW"/>
</dbReference>
<dbReference type="InterPro" id="IPR014015">
    <property type="entry name" value="Helicase_SF3_DNA-vir"/>
</dbReference>
<dbReference type="EMBL" id="CP017107">
    <property type="protein sequence ID" value="AOO74010.1"/>
    <property type="molecule type" value="Genomic_DNA"/>
</dbReference>
<evidence type="ECO:0000256" key="1">
    <source>
        <dbReference type="ARBA" id="ARBA00022741"/>
    </source>
</evidence>
<keyword evidence="2" id="KW-0378">Hydrolase</keyword>
<dbReference type="InterPro" id="IPR014818">
    <property type="entry name" value="Phage/plasmid_primase_P4_C"/>
</dbReference>
<protein>
    <recommendedName>
        <fullName evidence="5">SF3 helicase domain-containing protein</fullName>
    </recommendedName>
</protein>
<sequence length="634" mass="72981">MKLYRGYVKSNKKGAIEKFKDVPDEKLRTLDNVKKFDSYGGILAEDVVMLDVDSIEDSDKLLDMLDDLDYPCIARFTEHGVHFYFKNTNKNKRNGTKLLLPIGLVADVKYGYNSTFEPLKINGKEREIALTGDELGELPYWLRPLSKRNSKKIKIDNLRSGDGRNETLYPYILTLQSEGLSKEEIKKTFSLINEYIFEDPLPVEELETITRDEAFNKKVFYIDGKFSPNLFGDYLISELNIKQINGQLHSYDDGVYVAGTKIIESKMIEILPSIRRSNRQEVLSYIDIKSLKNYSSQDANFIAFKNGVYNIKEKRLEPYTPNIIITNKIDYDYEPSVKCPLVDEIMDKLACHQRDLVNLLYEIIAYTFYRRNELGKFFILTGSGANGKSTYLDMIRTLLGSKNISSLDVSELDQRFKTSELAGKLANIGDDISDSYIKDTSILKKLVTGEAVTAERKGLDPFMFENYSKLLFSANSIPRLGKGSDTKALNRRMVIVPFNATFSPKDPDYKPYIKYDLRQENAIKYLIVKSIEALHRILENNGFTKSELADRELEKYEYENNPILGFFDDLEETDYLNQPTKDVYKLYTEYCLRNGLNSVSNISFSRQITSHFNLTSKSSRVNGKVIRIYIKEEE</sequence>
<name>A0A1D7TSS7_9LACO</name>
<reference evidence="6 7" key="1">
    <citation type="submission" date="2016-09" db="EMBL/GenBank/DDBJ databases">
        <title>Complete Genome Sequence of Lactobacillus salivarius Jin.</title>
        <authorList>
            <person name="Jin N."/>
            <person name="Li C."/>
            <person name="Wang M."/>
            <person name="Ren D."/>
            <person name="Di Y."/>
            <person name="Pan R."/>
            <person name="Du S."/>
            <person name="Lu H."/>
            <person name="Li X."/>
            <person name="Tian M."/>
        </authorList>
    </citation>
    <scope>NUCLEOTIDE SEQUENCE [LARGE SCALE GENOMIC DNA]</scope>
    <source>
        <strain evidence="6 7">CICC 23174</strain>
    </source>
</reference>